<evidence type="ECO:0000313" key="2">
    <source>
        <dbReference type="EMBL" id="SPD08158.1"/>
    </source>
</evidence>
<protein>
    <submittedName>
        <fullName evidence="2">Uncharacterized protein</fullName>
    </submittedName>
</protein>
<dbReference type="PANTHER" id="PTHR33168">
    <property type="entry name" value="STRESS INDUCED PROTEIN-RELATED"/>
    <property type="match status" value="1"/>
</dbReference>
<feature type="compositionally biased region" description="Basic and acidic residues" evidence="1">
    <location>
        <begin position="28"/>
        <end position="39"/>
    </location>
</feature>
<gene>
    <name evidence="2" type="ORF">FSB_LOCUS36040</name>
</gene>
<name>A0A2N9H8G4_FAGSY</name>
<feature type="region of interest" description="Disordered" evidence="1">
    <location>
        <begin position="28"/>
        <end position="47"/>
    </location>
</feature>
<organism evidence="2">
    <name type="scientific">Fagus sylvatica</name>
    <name type="common">Beechnut</name>
    <dbReference type="NCBI Taxonomy" id="28930"/>
    <lineage>
        <taxon>Eukaryota</taxon>
        <taxon>Viridiplantae</taxon>
        <taxon>Streptophyta</taxon>
        <taxon>Embryophyta</taxon>
        <taxon>Tracheophyta</taxon>
        <taxon>Spermatophyta</taxon>
        <taxon>Magnoliopsida</taxon>
        <taxon>eudicotyledons</taxon>
        <taxon>Gunneridae</taxon>
        <taxon>Pentapetalae</taxon>
        <taxon>rosids</taxon>
        <taxon>fabids</taxon>
        <taxon>Fagales</taxon>
        <taxon>Fagaceae</taxon>
        <taxon>Fagus</taxon>
    </lineage>
</organism>
<accession>A0A2N9H8G4</accession>
<evidence type="ECO:0000256" key="1">
    <source>
        <dbReference type="SAM" id="MobiDB-lite"/>
    </source>
</evidence>
<reference evidence="2" key="1">
    <citation type="submission" date="2018-02" db="EMBL/GenBank/DDBJ databases">
        <authorList>
            <person name="Cohen D.B."/>
            <person name="Kent A.D."/>
        </authorList>
    </citation>
    <scope>NUCLEOTIDE SEQUENCE</scope>
</reference>
<proteinExistence type="predicted"/>
<dbReference type="EMBL" id="OIVN01003008">
    <property type="protein sequence ID" value="SPD08158.1"/>
    <property type="molecule type" value="Genomic_DNA"/>
</dbReference>
<sequence>MFNDYQQQPSSSPKIKTSLCCFNSSVHDHQPLKSEDKPRSPKSPYTWLKSTANELPEIRYRCKNLISRIGRSRKNHHLRWHSADFSYDPLSYALNFEDDTRVDECPLNFADRLAPSPSPSTPSKCEPLQREIVAFS</sequence>
<dbReference type="AlphaFoldDB" id="A0A2N9H8G4"/>